<comment type="caution">
    <text evidence="4">The sequence shown here is derived from an EMBL/GenBank/DDBJ whole genome shotgun (WGS) entry which is preliminary data.</text>
</comment>
<evidence type="ECO:0000256" key="3">
    <source>
        <dbReference type="SAM" id="Phobius"/>
    </source>
</evidence>
<dbReference type="PANTHER" id="PTHR32309:SF31">
    <property type="entry name" value="CAPSULAR EXOPOLYSACCHARIDE FAMILY"/>
    <property type="match status" value="1"/>
</dbReference>
<keyword evidence="1" id="KW-0175">Coiled coil</keyword>
<proteinExistence type="predicted"/>
<sequence length="512" mass="57676">MNVDLGFYWALFKRRLPVMALFVLLFSGLGLVTAFKLPETYSTSARLLFEAPQIPENMVASTVQTDAAEQLQVIEQRLMTRANLIDIANRFDVFANMREMEPDRVTAAMRDATQIRRRGGGRAMATMMTVEFEARSPQIAANVVNEYVTLVLEENSKFRTSRAENTLEFFQQEVNRLDDELDRQSVEIANFKSENAKALPEDQAYRLGRQNLLQERLDRLSREIGLAQQQRENLEKSFEDTRTSGTSERSAYEEELIIGKAELERLLETYTESNPRVIRLKDRIERLEAVVAARESGSGPDEEDSSSDQARLDAALAEVDSKINAMQDQLETTKAELEELQKNISRSAANANRLAELERDYNIIQSRYNSAVSNLNSARMSERIEATAQGQRINVIENASVPQVPSGPNRPLIAALGIFTGLGLAIGYFVLLEALNRDIRRPAELSERFNVMPIATIPYMESRIAKFLRRSTLLMATLAVLVGVPLALWYIDTNYLPLEVIVQKSLAKLGLG</sequence>
<keyword evidence="3" id="KW-1133">Transmembrane helix</keyword>
<feature type="compositionally biased region" description="Basic and acidic residues" evidence="2">
    <location>
        <begin position="232"/>
        <end position="242"/>
    </location>
</feature>
<feature type="coiled-coil region" evidence="1">
    <location>
        <begin position="316"/>
        <end position="374"/>
    </location>
</feature>
<dbReference type="RefSeq" id="WP_154151132.1">
    <property type="nucleotide sequence ID" value="NZ_SZWE01000001.1"/>
</dbReference>
<accession>A0A844D1D3</accession>
<feature type="region of interest" description="Disordered" evidence="2">
    <location>
        <begin position="230"/>
        <end position="250"/>
    </location>
</feature>
<keyword evidence="3" id="KW-0472">Membrane</keyword>
<protein>
    <submittedName>
        <fullName evidence="4">Chain length-determining protein</fullName>
    </submittedName>
</protein>
<feature type="transmembrane region" description="Helical" evidence="3">
    <location>
        <begin position="412"/>
        <end position="431"/>
    </location>
</feature>
<evidence type="ECO:0000313" key="4">
    <source>
        <dbReference type="EMBL" id="MRU15663.1"/>
    </source>
</evidence>
<gene>
    <name evidence="4" type="ORF">FDP25_09495</name>
</gene>
<feature type="transmembrane region" description="Helical" evidence="3">
    <location>
        <begin position="472"/>
        <end position="491"/>
    </location>
</feature>
<evidence type="ECO:0000313" key="5">
    <source>
        <dbReference type="Proteomes" id="UP000564704"/>
    </source>
</evidence>
<name>A0A844D1D3_9RHOB</name>
<dbReference type="AlphaFoldDB" id="A0A844D1D3"/>
<dbReference type="InterPro" id="IPR050445">
    <property type="entry name" value="Bact_polysacc_biosynth/exp"/>
</dbReference>
<organism evidence="4 5">
    <name type="scientific">Roseovarius bejariae</name>
    <dbReference type="NCBI Taxonomy" id="2576383"/>
    <lineage>
        <taxon>Bacteria</taxon>
        <taxon>Pseudomonadati</taxon>
        <taxon>Pseudomonadota</taxon>
        <taxon>Alphaproteobacteria</taxon>
        <taxon>Rhodobacterales</taxon>
        <taxon>Roseobacteraceae</taxon>
        <taxon>Roseovarius</taxon>
    </lineage>
</organism>
<evidence type="ECO:0000256" key="2">
    <source>
        <dbReference type="SAM" id="MobiDB-lite"/>
    </source>
</evidence>
<keyword evidence="3" id="KW-0812">Transmembrane</keyword>
<evidence type="ECO:0000256" key="1">
    <source>
        <dbReference type="SAM" id="Coils"/>
    </source>
</evidence>
<dbReference type="Proteomes" id="UP000564704">
    <property type="component" value="Unassembled WGS sequence"/>
</dbReference>
<reference evidence="4 5" key="1">
    <citation type="submission" date="2019-05" db="EMBL/GenBank/DDBJ databases">
        <title>Roseovarius bejariae sp. nov., a moderately halophylic bacterium isolated from a saline soil in Rambla Salada (Murcia).</title>
        <authorList>
            <person name="Castro D.J."/>
            <person name="Gomez-Altuve A."/>
            <person name="Reina J.C."/>
            <person name="Rodriguez M."/>
            <person name="Sampedro I."/>
            <person name="Llamas I."/>
            <person name="Martinez-Checa F."/>
        </authorList>
    </citation>
    <scope>NUCLEOTIDE SEQUENCE [LARGE SCALE GENOMIC DNA]</scope>
    <source>
        <strain evidence="4 5">A21</strain>
    </source>
</reference>
<dbReference type="OrthoDB" id="8114194at2"/>
<dbReference type="PANTHER" id="PTHR32309">
    <property type="entry name" value="TYROSINE-PROTEIN KINASE"/>
    <property type="match status" value="1"/>
</dbReference>
<dbReference type="EMBL" id="SZWE01000001">
    <property type="protein sequence ID" value="MRU15663.1"/>
    <property type="molecule type" value="Genomic_DNA"/>
</dbReference>
<keyword evidence="5" id="KW-1185">Reference proteome</keyword>